<evidence type="ECO:0000313" key="2">
    <source>
        <dbReference type="EMBL" id="CAB0015963.1"/>
    </source>
</evidence>
<feature type="non-terminal residue" evidence="2">
    <location>
        <position position="50"/>
    </location>
</feature>
<accession>A0A6H5HG03</accession>
<feature type="transmembrane region" description="Helical" evidence="1">
    <location>
        <begin position="20"/>
        <end position="41"/>
    </location>
</feature>
<proteinExistence type="predicted"/>
<evidence type="ECO:0000256" key="1">
    <source>
        <dbReference type="SAM" id="Phobius"/>
    </source>
</evidence>
<keyword evidence="1" id="KW-0472">Membrane</keyword>
<reference evidence="2 3" key="1">
    <citation type="submission" date="2020-02" db="EMBL/GenBank/DDBJ databases">
        <authorList>
            <person name="Ferguson B K."/>
        </authorList>
    </citation>
    <scope>NUCLEOTIDE SEQUENCE [LARGE SCALE GENOMIC DNA]</scope>
</reference>
<evidence type="ECO:0000313" key="3">
    <source>
        <dbReference type="Proteomes" id="UP000479000"/>
    </source>
</evidence>
<protein>
    <submittedName>
        <fullName evidence="2">Uncharacterized protein</fullName>
    </submittedName>
</protein>
<keyword evidence="1" id="KW-1133">Transmembrane helix</keyword>
<name>A0A6H5HG03_9HEMI</name>
<dbReference type="AlphaFoldDB" id="A0A6H5HG03"/>
<sequence length="50" mass="5370">MSAIDEYSLWVRSSEESAPILALISGCFILALIVLGFVSAFKELKPGLLA</sequence>
<organism evidence="2 3">
    <name type="scientific">Nesidiocoris tenuis</name>
    <dbReference type="NCBI Taxonomy" id="355587"/>
    <lineage>
        <taxon>Eukaryota</taxon>
        <taxon>Metazoa</taxon>
        <taxon>Ecdysozoa</taxon>
        <taxon>Arthropoda</taxon>
        <taxon>Hexapoda</taxon>
        <taxon>Insecta</taxon>
        <taxon>Pterygota</taxon>
        <taxon>Neoptera</taxon>
        <taxon>Paraneoptera</taxon>
        <taxon>Hemiptera</taxon>
        <taxon>Heteroptera</taxon>
        <taxon>Panheteroptera</taxon>
        <taxon>Cimicomorpha</taxon>
        <taxon>Miridae</taxon>
        <taxon>Dicyphina</taxon>
        <taxon>Nesidiocoris</taxon>
    </lineage>
</organism>
<keyword evidence="3" id="KW-1185">Reference proteome</keyword>
<dbReference type="OrthoDB" id="5982705at2759"/>
<gene>
    <name evidence="2" type="ORF">NTEN_LOCUS20299</name>
</gene>
<dbReference type="EMBL" id="CADCXU010029796">
    <property type="protein sequence ID" value="CAB0015963.1"/>
    <property type="molecule type" value="Genomic_DNA"/>
</dbReference>
<dbReference type="Proteomes" id="UP000479000">
    <property type="component" value="Unassembled WGS sequence"/>
</dbReference>
<keyword evidence="1" id="KW-0812">Transmembrane</keyword>